<reference evidence="1 2" key="1">
    <citation type="submission" date="2020-06" db="EMBL/GenBank/DDBJ databases">
        <title>Transcriptomic and genomic resources for Thalictrum thalictroides and T. hernandezii: Facilitating candidate gene discovery in an emerging model plant lineage.</title>
        <authorList>
            <person name="Arias T."/>
            <person name="Riano-Pachon D.M."/>
            <person name="Di Stilio V.S."/>
        </authorList>
    </citation>
    <scope>NUCLEOTIDE SEQUENCE [LARGE SCALE GENOMIC DNA]</scope>
    <source>
        <strain evidence="2">cv. WT478/WT964</strain>
        <tissue evidence="1">Leaves</tissue>
    </source>
</reference>
<dbReference type="OrthoDB" id="1847229at2759"/>
<proteinExistence type="predicted"/>
<dbReference type="PANTHER" id="PTHR36368:SF1">
    <property type="entry name" value="ATP-DEPENDENT CASEINOLYTIC PROTEASE_CROTONASE FAMILY PROTEIN"/>
    <property type="match status" value="1"/>
</dbReference>
<dbReference type="Proteomes" id="UP000554482">
    <property type="component" value="Unassembled WGS sequence"/>
</dbReference>
<dbReference type="AlphaFoldDB" id="A0A7J6VPE9"/>
<dbReference type="PANTHER" id="PTHR36368">
    <property type="entry name" value="ATP-DEPENDENT CASEINOLYTIC PROTEASE/CROTONASE FAMILY PROTEIN"/>
    <property type="match status" value="1"/>
</dbReference>
<evidence type="ECO:0000313" key="1">
    <source>
        <dbReference type="EMBL" id="KAF5186641.1"/>
    </source>
</evidence>
<dbReference type="EMBL" id="JABWDY010028995">
    <property type="protein sequence ID" value="KAF5186641.1"/>
    <property type="molecule type" value="Genomic_DNA"/>
</dbReference>
<keyword evidence="2" id="KW-1185">Reference proteome</keyword>
<organism evidence="1 2">
    <name type="scientific">Thalictrum thalictroides</name>
    <name type="common">Rue-anemone</name>
    <name type="synonym">Anemone thalictroides</name>
    <dbReference type="NCBI Taxonomy" id="46969"/>
    <lineage>
        <taxon>Eukaryota</taxon>
        <taxon>Viridiplantae</taxon>
        <taxon>Streptophyta</taxon>
        <taxon>Embryophyta</taxon>
        <taxon>Tracheophyta</taxon>
        <taxon>Spermatophyta</taxon>
        <taxon>Magnoliopsida</taxon>
        <taxon>Ranunculales</taxon>
        <taxon>Ranunculaceae</taxon>
        <taxon>Thalictroideae</taxon>
        <taxon>Thalictrum</taxon>
    </lineage>
</organism>
<evidence type="ECO:0000313" key="2">
    <source>
        <dbReference type="Proteomes" id="UP000554482"/>
    </source>
</evidence>
<accession>A0A7J6VPE9</accession>
<gene>
    <name evidence="1" type="ORF">FRX31_023772</name>
</gene>
<name>A0A7J6VPE9_THATH</name>
<comment type="caution">
    <text evidence="1">The sequence shown here is derived from an EMBL/GenBank/DDBJ whole genome shotgun (WGS) entry which is preliminary data.</text>
</comment>
<protein>
    <submittedName>
        <fullName evidence="1">Choline transporter-like protein</fullName>
    </submittedName>
</protein>
<sequence length="333" mass="37599">MSSDLSAPPDIRNWFSSYDYESLVLDTEDEIKCFISEESDIENVGFDSEEQNLVQTKIPASSCSLSIHSDLSEPPDIKNWFSSYVYKSPVLDTEDEFKCLVSGKSGIEKVGFDSEAHSQMGTKDNCLLQRPFVANGCDDESFGGSLKGRNDPPQLVGCLTSCMNNSNLMKDLDTSCSSPKYLHDRNNYKEDASEGNSCTKETDYRSNTDLERVNRSPFNISLSCCNDNGKEVNECAANGFISTKKRTNENARKFFKDFQENHTRCVKAPRLNLPLNEVHTGIERSPLYDRTNVSYKMTVPENTGKWRCPQKGKPDLGPPLKQLRLTQWVRRVQ</sequence>